<dbReference type="Gene3D" id="3.40.50.2000">
    <property type="entry name" value="Glycogen Phosphorylase B"/>
    <property type="match status" value="2"/>
</dbReference>
<evidence type="ECO:0000256" key="3">
    <source>
        <dbReference type="ARBA" id="ARBA00022679"/>
    </source>
</evidence>
<dbReference type="FunFam" id="3.40.50.2000:FF:000129">
    <property type="entry name" value="Glycosyltransferase"/>
    <property type="match status" value="1"/>
</dbReference>
<comment type="caution">
    <text evidence="6">The sequence shown here is derived from an EMBL/GenBank/DDBJ whole genome shotgun (WGS) entry which is preliminary data.</text>
</comment>
<dbReference type="InterPro" id="IPR002213">
    <property type="entry name" value="UDP_glucos_trans"/>
</dbReference>
<sequence length="441" mass="48307">MENKHVAVFAFPFGSHPMPLLNLVLKLAHAAPNTSFSFIGTHKSNAILFPKPYIPNNIKAYSISDGIPEGHVPGNNPVEKLNLFLKTGFDNLQKGILLAEADTKKRVTCIIADAFVTSSLLVAQTLNVPWIAFWPPLSCSLSLHLYTDLLRQHCANHAGNTTLDFLPGLSKLRAEDMPQDLLDVGEKETIFSRELVSLGRVLPQAKALVMNFFEELDPPLFVQDMRSKLQSLLYVDPLPSPLLPPSDTDSSGCLSWLDNKSSKSVVYVSFGTVGAPPPHELVAVAEALEQSGFPFLWSLKEDLRGLLPSGFVERTNMHGKIVSWAPQSQVLAHDSAGVFVTHCGSNSVAESLWSGVPMICRPFFGDHGVAGRMIEEVWEIGVMMEGKVFTTEGLVKRLNLIMVEEEGKKIRDNALKVKKTARAKGQGTNDLKTLVEIICGS</sequence>
<accession>A0ABD1N6W2</accession>
<keyword evidence="2 4" id="KW-0328">Glycosyltransferase</keyword>
<dbReference type="FunFam" id="3.40.50.2000:FF:000091">
    <property type="entry name" value="Glycosyltransferase"/>
    <property type="match status" value="1"/>
</dbReference>
<evidence type="ECO:0000256" key="2">
    <source>
        <dbReference type="ARBA" id="ARBA00022676"/>
    </source>
</evidence>
<dbReference type="Pfam" id="PF00201">
    <property type="entry name" value="UDPGT"/>
    <property type="match status" value="1"/>
</dbReference>
<dbReference type="CDD" id="cd03784">
    <property type="entry name" value="GT1_Gtf-like"/>
    <property type="match status" value="1"/>
</dbReference>
<dbReference type="PANTHER" id="PTHR48049:SF27">
    <property type="entry name" value="ANTHOCYANIDIN 3-O-GLUCOSYLTRANSFERASE 7-LIKE ISOFORM X1"/>
    <property type="match status" value="1"/>
</dbReference>
<proteinExistence type="inferred from homology"/>
<evidence type="ECO:0000256" key="1">
    <source>
        <dbReference type="ARBA" id="ARBA00009995"/>
    </source>
</evidence>
<dbReference type="GO" id="GO:0035251">
    <property type="term" value="F:UDP-glucosyltransferase activity"/>
    <property type="evidence" value="ECO:0007669"/>
    <property type="project" value="UniProtKB-ARBA"/>
</dbReference>
<dbReference type="AlphaFoldDB" id="A0ABD1N6W2"/>
<dbReference type="PROSITE" id="PS00375">
    <property type="entry name" value="UDPGT"/>
    <property type="match status" value="1"/>
</dbReference>
<name>A0ABD1N6W2_9FABA</name>
<organism evidence="6 7">
    <name type="scientific">Flemingia macrophylla</name>
    <dbReference type="NCBI Taxonomy" id="520843"/>
    <lineage>
        <taxon>Eukaryota</taxon>
        <taxon>Viridiplantae</taxon>
        <taxon>Streptophyta</taxon>
        <taxon>Embryophyta</taxon>
        <taxon>Tracheophyta</taxon>
        <taxon>Spermatophyta</taxon>
        <taxon>Magnoliopsida</taxon>
        <taxon>eudicotyledons</taxon>
        <taxon>Gunneridae</taxon>
        <taxon>Pentapetalae</taxon>
        <taxon>rosids</taxon>
        <taxon>fabids</taxon>
        <taxon>Fabales</taxon>
        <taxon>Fabaceae</taxon>
        <taxon>Papilionoideae</taxon>
        <taxon>50 kb inversion clade</taxon>
        <taxon>NPAAA clade</taxon>
        <taxon>indigoferoid/millettioid clade</taxon>
        <taxon>Phaseoleae</taxon>
        <taxon>Flemingia</taxon>
    </lineage>
</organism>
<keyword evidence="3 4" id="KW-0808">Transferase</keyword>
<evidence type="ECO:0000313" key="6">
    <source>
        <dbReference type="EMBL" id="KAL2343856.1"/>
    </source>
</evidence>
<dbReference type="PANTHER" id="PTHR48049">
    <property type="entry name" value="GLYCOSYLTRANSFERASE"/>
    <property type="match status" value="1"/>
</dbReference>
<dbReference type="EC" id="2.4.1.-" evidence="5"/>
<gene>
    <name evidence="6" type="ORF">Fmac_005141</name>
</gene>
<comment type="similarity">
    <text evidence="1 4">Belongs to the UDP-glycosyltransferase family.</text>
</comment>
<dbReference type="InterPro" id="IPR035595">
    <property type="entry name" value="UDP_glycos_trans_CS"/>
</dbReference>
<evidence type="ECO:0000256" key="5">
    <source>
        <dbReference type="RuleBase" id="RU362057"/>
    </source>
</evidence>
<evidence type="ECO:0000256" key="4">
    <source>
        <dbReference type="RuleBase" id="RU003718"/>
    </source>
</evidence>
<keyword evidence="7" id="KW-1185">Reference proteome</keyword>
<dbReference type="SUPFAM" id="SSF53756">
    <property type="entry name" value="UDP-Glycosyltransferase/glycogen phosphorylase"/>
    <property type="match status" value="1"/>
</dbReference>
<reference evidence="6 7" key="1">
    <citation type="submission" date="2024-08" db="EMBL/GenBank/DDBJ databases">
        <title>Insights into the chromosomal genome structure of Flemingia macrophylla.</title>
        <authorList>
            <person name="Ding Y."/>
            <person name="Zhao Y."/>
            <person name="Bi W."/>
            <person name="Wu M."/>
            <person name="Zhao G."/>
            <person name="Gong Y."/>
            <person name="Li W."/>
            <person name="Zhang P."/>
        </authorList>
    </citation>
    <scope>NUCLEOTIDE SEQUENCE [LARGE SCALE GENOMIC DNA]</scope>
    <source>
        <strain evidence="6">DYQJB</strain>
        <tissue evidence="6">Leaf</tissue>
    </source>
</reference>
<dbReference type="InterPro" id="IPR050481">
    <property type="entry name" value="UDP-glycosyltransf_plant"/>
</dbReference>
<evidence type="ECO:0000313" key="7">
    <source>
        <dbReference type="Proteomes" id="UP001603857"/>
    </source>
</evidence>
<dbReference type="EMBL" id="JBGMDY010000002">
    <property type="protein sequence ID" value="KAL2343856.1"/>
    <property type="molecule type" value="Genomic_DNA"/>
</dbReference>
<protein>
    <recommendedName>
        <fullName evidence="5">Glycosyltransferase</fullName>
        <ecNumber evidence="5">2.4.1.-</ecNumber>
    </recommendedName>
</protein>
<dbReference type="Proteomes" id="UP001603857">
    <property type="component" value="Unassembled WGS sequence"/>
</dbReference>